<dbReference type="Proteomes" id="UP000054477">
    <property type="component" value="Unassembled WGS sequence"/>
</dbReference>
<protein>
    <submittedName>
        <fullName evidence="1">Uncharacterized protein</fullName>
    </submittedName>
</protein>
<dbReference type="HOGENOM" id="CLU_3069044_0_0_1"/>
<reference evidence="1 2" key="1">
    <citation type="submission" date="2014-04" db="EMBL/GenBank/DDBJ databases">
        <authorList>
            <consortium name="DOE Joint Genome Institute"/>
            <person name="Kuo A."/>
            <person name="Kohler A."/>
            <person name="Nagy L.G."/>
            <person name="Floudas D."/>
            <person name="Copeland A."/>
            <person name="Barry K.W."/>
            <person name="Cichocki N."/>
            <person name="Veneault-Fourrey C."/>
            <person name="LaButti K."/>
            <person name="Lindquist E.A."/>
            <person name="Lipzen A."/>
            <person name="Lundell T."/>
            <person name="Morin E."/>
            <person name="Murat C."/>
            <person name="Sun H."/>
            <person name="Tunlid A."/>
            <person name="Henrissat B."/>
            <person name="Grigoriev I.V."/>
            <person name="Hibbett D.S."/>
            <person name="Martin F."/>
            <person name="Nordberg H.P."/>
            <person name="Cantor M.N."/>
            <person name="Hua S.X."/>
        </authorList>
    </citation>
    <scope>NUCLEOTIDE SEQUENCE [LARGE SCALE GENOMIC DNA]</scope>
    <source>
        <strain evidence="1 2">LaAM-08-1</strain>
    </source>
</reference>
<evidence type="ECO:0000313" key="2">
    <source>
        <dbReference type="Proteomes" id="UP000054477"/>
    </source>
</evidence>
<evidence type="ECO:0000313" key="1">
    <source>
        <dbReference type="EMBL" id="KIK05030.1"/>
    </source>
</evidence>
<dbReference type="EMBL" id="KN838564">
    <property type="protein sequence ID" value="KIK05030.1"/>
    <property type="molecule type" value="Genomic_DNA"/>
</dbReference>
<organism evidence="1 2">
    <name type="scientific">Laccaria amethystina LaAM-08-1</name>
    <dbReference type="NCBI Taxonomy" id="1095629"/>
    <lineage>
        <taxon>Eukaryota</taxon>
        <taxon>Fungi</taxon>
        <taxon>Dikarya</taxon>
        <taxon>Basidiomycota</taxon>
        <taxon>Agaricomycotina</taxon>
        <taxon>Agaricomycetes</taxon>
        <taxon>Agaricomycetidae</taxon>
        <taxon>Agaricales</taxon>
        <taxon>Agaricineae</taxon>
        <taxon>Hydnangiaceae</taxon>
        <taxon>Laccaria</taxon>
    </lineage>
</organism>
<keyword evidence="2" id="KW-1185">Reference proteome</keyword>
<name>A0A0C9WZ35_9AGAR</name>
<sequence>MASAVLVQLWVHASAPSTSLKGIPAIPVSVFAVTVQEYEENSETDDNGDMLIN</sequence>
<reference evidence="2" key="2">
    <citation type="submission" date="2015-01" db="EMBL/GenBank/DDBJ databases">
        <title>Evolutionary Origins and Diversification of the Mycorrhizal Mutualists.</title>
        <authorList>
            <consortium name="DOE Joint Genome Institute"/>
            <consortium name="Mycorrhizal Genomics Consortium"/>
            <person name="Kohler A."/>
            <person name="Kuo A."/>
            <person name="Nagy L.G."/>
            <person name="Floudas D."/>
            <person name="Copeland A."/>
            <person name="Barry K.W."/>
            <person name="Cichocki N."/>
            <person name="Veneault-Fourrey C."/>
            <person name="LaButti K."/>
            <person name="Lindquist E.A."/>
            <person name="Lipzen A."/>
            <person name="Lundell T."/>
            <person name="Morin E."/>
            <person name="Murat C."/>
            <person name="Riley R."/>
            <person name="Ohm R."/>
            <person name="Sun H."/>
            <person name="Tunlid A."/>
            <person name="Henrissat B."/>
            <person name="Grigoriev I.V."/>
            <person name="Hibbett D.S."/>
            <person name="Martin F."/>
        </authorList>
    </citation>
    <scope>NUCLEOTIDE SEQUENCE [LARGE SCALE GENOMIC DNA]</scope>
    <source>
        <strain evidence="2">LaAM-08-1</strain>
    </source>
</reference>
<dbReference type="AlphaFoldDB" id="A0A0C9WZ35"/>
<proteinExistence type="predicted"/>
<gene>
    <name evidence="1" type="ORF">K443DRAFT_4211</name>
</gene>
<dbReference type="OrthoDB" id="3257342at2759"/>
<accession>A0A0C9WZ35</accession>